<dbReference type="RefSeq" id="WP_243995365.1">
    <property type="nucleotide sequence ID" value="NZ_JALHLE010000027.1"/>
</dbReference>
<accession>A0ABT0B5E3</accession>
<evidence type="ECO:0000313" key="5">
    <source>
        <dbReference type="Proteomes" id="UP001162880"/>
    </source>
</evidence>
<dbReference type="InterPro" id="IPR013154">
    <property type="entry name" value="ADH-like_N"/>
</dbReference>
<dbReference type="Pfam" id="PF00107">
    <property type="entry name" value="ADH_zinc_N"/>
    <property type="match status" value="1"/>
</dbReference>
<dbReference type="EMBL" id="JALHLE010000027">
    <property type="protein sequence ID" value="MCJ2180029.1"/>
    <property type="molecule type" value="Genomic_DNA"/>
</dbReference>
<evidence type="ECO:0000313" key="4">
    <source>
        <dbReference type="EMBL" id="MCJ2180029.1"/>
    </source>
</evidence>
<dbReference type="InterPro" id="IPR036291">
    <property type="entry name" value="NAD(P)-bd_dom_sf"/>
</dbReference>
<evidence type="ECO:0000259" key="3">
    <source>
        <dbReference type="SMART" id="SM00829"/>
    </source>
</evidence>
<name>A0ABT0B5E3_9SPHN</name>
<dbReference type="Pfam" id="PF08240">
    <property type="entry name" value="ADH_N"/>
    <property type="match status" value="1"/>
</dbReference>
<dbReference type="SUPFAM" id="SSF51735">
    <property type="entry name" value="NAD(P)-binding Rossmann-fold domains"/>
    <property type="match status" value="1"/>
</dbReference>
<dbReference type="Gene3D" id="3.40.50.720">
    <property type="entry name" value="NAD(P)-binding Rossmann-like Domain"/>
    <property type="match status" value="1"/>
</dbReference>
<dbReference type="PANTHER" id="PTHR48106:SF18">
    <property type="entry name" value="QUINONE OXIDOREDUCTASE PIG3"/>
    <property type="match status" value="1"/>
</dbReference>
<organism evidence="4 5">
    <name type="scientific">Novosphingobium album</name>
    <name type="common">ex Hu et al. 2023</name>
    <dbReference type="NCBI Taxonomy" id="2930093"/>
    <lineage>
        <taxon>Bacteria</taxon>
        <taxon>Pseudomonadati</taxon>
        <taxon>Pseudomonadota</taxon>
        <taxon>Alphaproteobacteria</taxon>
        <taxon>Sphingomonadales</taxon>
        <taxon>Sphingomonadaceae</taxon>
        <taxon>Novosphingobium</taxon>
    </lineage>
</organism>
<evidence type="ECO:0000256" key="1">
    <source>
        <dbReference type="ARBA" id="ARBA00022857"/>
    </source>
</evidence>
<dbReference type="InterPro" id="IPR020843">
    <property type="entry name" value="ER"/>
</dbReference>
<dbReference type="SUPFAM" id="SSF50129">
    <property type="entry name" value="GroES-like"/>
    <property type="match status" value="1"/>
</dbReference>
<dbReference type="Gene3D" id="3.90.180.10">
    <property type="entry name" value="Medium-chain alcohol dehydrogenases, catalytic domain"/>
    <property type="match status" value="1"/>
</dbReference>
<dbReference type="InterPro" id="IPR011032">
    <property type="entry name" value="GroES-like_sf"/>
</dbReference>
<keyword evidence="5" id="KW-1185">Reference proteome</keyword>
<gene>
    <name evidence="4" type="ORF">MTR64_15775</name>
</gene>
<sequence>MARIVRFHEFGGPEVLQIDDVPVGEPGAGEVRVRVGAFGLNRVETLYRSGQFGPVTFPARIGYEMAGTVDAVGTGVTQWRAGDRVAALFGQSMEDYGTHGEQVLYPADLLVPVPRSITLEQAAASWMQYGTAYALVEVAHISAGQFVVINAASSSVGLAAIQIALREGAVPIAITRGRDKASALAELGATHVIVSDEEDVPARIMAITNGQGAQVAFDAVGGEPLSALLTAMAPQGIVIIYGMLAGYQCTLALPPLMLANLTLRGFSADLLVRDAASRHRLADYVGSGLADGTLIPVIDRCFSLDDIVEAHRHLESNRQIGKIVVTV</sequence>
<dbReference type="InterPro" id="IPR013149">
    <property type="entry name" value="ADH-like_C"/>
</dbReference>
<dbReference type="PANTHER" id="PTHR48106">
    <property type="entry name" value="QUINONE OXIDOREDUCTASE PIG3-RELATED"/>
    <property type="match status" value="1"/>
</dbReference>
<dbReference type="CDD" id="cd08268">
    <property type="entry name" value="MDR2"/>
    <property type="match status" value="1"/>
</dbReference>
<protein>
    <submittedName>
        <fullName evidence="4">Zinc-dependent alcohol dehydrogenase family protein</fullName>
    </submittedName>
</protein>
<reference evidence="4" key="1">
    <citation type="submission" date="2022-03" db="EMBL/GenBank/DDBJ databases">
        <title>Identification of a novel bacterium isolated from mangrove sediments.</title>
        <authorList>
            <person name="Pan X."/>
        </authorList>
    </citation>
    <scope>NUCLEOTIDE SEQUENCE</scope>
    <source>
        <strain evidence="4">B2580</strain>
    </source>
</reference>
<proteinExistence type="predicted"/>
<keyword evidence="2" id="KW-0560">Oxidoreductase</keyword>
<evidence type="ECO:0000256" key="2">
    <source>
        <dbReference type="ARBA" id="ARBA00023002"/>
    </source>
</evidence>
<feature type="domain" description="Enoyl reductase (ER)" evidence="3">
    <location>
        <begin position="11"/>
        <end position="325"/>
    </location>
</feature>
<dbReference type="SMART" id="SM00829">
    <property type="entry name" value="PKS_ER"/>
    <property type="match status" value="1"/>
</dbReference>
<dbReference type="Proteomes" id="UP001162880">
    <property type="component" value="Unassembled WGS sequence"/>
</dbReference>
<keyword evidence="1" id="KW-0521">NADP</keyword>
<comment type="caution">
    <text evidence="4">The sequence shown here is derived from an EMBL/GenBank/DDBJ whole genome shotgun (WGS) entry which is preliminary data.</text>
</comment>